<proteinExistence type="predicted"/>
<dbReference type="AlphaFoldDB" id="A0A7J7WHJ0"/>
<evidence type="ECO:0000313" key="2">
    <source>
        <dbReference type="Proteomes" id="UP000527355"/>
    </source>
</evidence>
<comment type="caution">
    <text evidence="1">The sequence shown here is derived from an EMBL/GenBank/DDBJ whole genome shotgun (WGS) entry which is preliminary data.</text>
</comment>
<organism evidence="1 2">
    <name type="scientific">Myotis myotis</name>
    <name type="common">Greater mouse-eared bat</name>
    <name type="synonym">Vespertilio myotis</name>
    <dbReference type="NCBI Taxonomy" id="51298"/>
    <lineage>
        <taxon>Eukaryota</taxon>
        <taxon>Metazoa</taxon>
        <taxon>Chordata</taxon>
        <taxon>Craniata</taxon>
        <taxon>Vertebrata</taxon>
        <taxon>Euteleostomi</taxon>
        <taxon>Mammalia</taxon>
        <taxon>Eutheria</taxon>
        <taxon>Laurasiatheria</taxon>
        <taxon>Chiroptera</taxon>
        <taxon>Yangochiroptera</taxon>
        <taxon>Vespertilionidae</taxon>
        <taxon>Myotis</taxon>
    </lineage>
</organism>
<name>A0A7J7WHJ0_MYOMY</name>
<reference evidence="1 2" key="1">
    <citation type="journal article" date="2020" name="Nature">
        <title>Six reference-quality genomes reveal evolution of bat adaptations.</title>
        <authorList>
            <person name="Jebb D."/>
            <person name="Huang Z."/>
            <person name="Pippel M."/>
            <person name="Hughes G.M."/>
            <person name="Lavrichenko K."/>
            <person name="Devanna P."/>
            <person name="Winkler S."/>
            <person name="Jermiin L.S."/>
            <person name="Skirmuntt E.C."/>
            <person name="Katzourakis A."/>
            <person name="Burkitt-Gray L."/>
            <person name="Ray D.A."/>
            <person name="Sullivan K.A.M."/>
            <person name="Roscito J.G."/>
            <person name="Kirilenko B.M."/>
            <person name="Davalos L.M."/>
            <person name="Corthals A.P."/>
            <person name="Power M.L."/>
            <person name="Jones G."/>
            <person name="Ransome R.D."/>
            <person name="Dechmann D.K.N."/>
            <person name="Locatelli A.G."/>
            <person name="Puechmaille S.J."/>
            <person name="Fedrigo O."/>
            <person name="Jarvis E.D."/>
            <person name="Hiller M."/>
            <person name="Vernes S.C."/>
            <person name="Myers E.W."/>
            <person name="Teeling E.C."/>
        </authorList>
    </citation>
    <scope>NUCLEOTIDE SEQUENCE [LARGE SCALE GENOMIC DNA]</scope>
    <source>
        <strain evidence="1">MMyoMyo1</strain>
        <tissue evidence="1">Flight muscle</tissue>
    </source>
</reference>
<gene>
    <name evidence="1" type="ORF">mMyoMyo1_012051</name>
</gene>
<dbReference type="Proteomes" id="UP000527355">
    <property type="component" value="Unassembled WGS sequence"/>
</dbReference>
<keyword evidence="2" id="KW-1185">Reference proteome</keyword>
<protein>
    <submittedName>
        <fullName evidence="1">Uncharacterized protein</fullName>
    </submittedName>
</protein>
<sequence length="163" mass="17354">MALGLLLGCRPSRNTHFLSFPLPPASSAPFPWASGPLGRLGSRKNLELKASRMILISLAPESRPQRVGMMVLPPPRLQLLWGLEIISGHRDRMSGVWALLRASAPLPDSRARLGKSLIPGSGPGKLGGVCEVASPLPSPRPISCIDLAAPRPLLLGTWAGWGH</sequence>
<evidence type="ECO:0000313" key="1">
    <source>
        <dbReference type="EMBL" id="KAF6336832.1"/>
    </source>
</evidence>
<accession>A0A7J7WHJ0</accession>
<dbReference type="EMBL" id="JABWUV010000008">
    <property type="protein sequence ID" value="KAF6336832.1"/>
    <property type="molecule type" value="Genomic_DNA"/>
</dbReference>